<dbReference type="Gene3D" id="1.20.140.10">
    <property type="entry name" value="Butyryl-CoA Dehydrogenase, subunit A, domain 3"/>
    <property type="match status" value="1"/>
</dbReference>
<protein>
    <submittedName>
        <fullName evidence="3">Acyl-CoA dehydrogenase</fullName>
    </submittedName>
</protein>
<comment type="caution">
    <text evidence="3">The sequence shown here is derived from an EMBL/GenBank/DDBJ whole genome shotgun (WGS) entry which is preliminary data.</text>
</comment>
<dbReference type="InterPro" id="IPR013107">
    <property type="entry name" value="Acyl-CoA_DH_C"/>
</dbReference>
<dbReference type="GO" id="GO:0050660">
    <property type="term" value="F:flavin adenine dinucleotide binding"/>
    <property type="evidence" value="ECO:0007669"/>
    <property type="project" value="InterPro"/>
</dbReference>
<dbReference type="SUPFAM" id="SSF56645">
    <property type="entry name" value="Acyl-CoA dehydrogenase NM domain-like"/>
    <property type="match status" value="1"/>
</dbReference>
<accession>A0A841U2M3</accession>
<evidence type="ECO:0000313" key="3">
    <source>
        <dbReference type="EMBL" id="MBB6693418.1"/>
    </source>
</evidence>
<dbReference type="AlphaFoldDB" id="A0A841U2M3"/>
<dbReference type="InterPro" id="IPR009100">
    <property type="entry name" value="AcylCoA_DH/oxidase_NM_dom_sf"/>
</dbReference>
<evidence type="ECO:0000313" key="4">
    <source>
        <dbReference type="Proteomes" id="UP000553776"/>
    </source>
</evidence>
<sequence>MFLYDEEIARRIRERSAAMEERGELDDWLLELVYDAKLFKLFVPAEYDGLAAALPDALRLFERAAWIDGALGWLVTIGSGGGFFSATLPEKEAAALFSGREAVLAGSGLPTGTAKPVDGGYRVSGRWKFCSGSTFASFYTANCLVERETGSEIRSFAFLPEQTEIIRDWEPLGLRATASHSIAVEDAFVPEGMTFDIASEPRFPDPIYRCPFLPFAQTSFAAAAIGIARHYLEEARAFAEARAPEWRAANPRRLDALAGEIGRQERRLGDAAERFYGAVDRTWAEFAGAGGIGLPEGLWQEAGRLSQEAAAVARGGAQAVFPYLGMTALLREHPLSRTWRDLHTITQHSVLLPLGDDLPESEKGS</sequence>
<dbReference type="InterPro" id="IPR036250">
    <property type="entry name" value="AcylCo_DH-like_C"/>
</dbReference>
<proteinExistence type="predicted"/>
<evidence type="ECO:0000259" key="2">
    <source>
        <dbReference type="Pfam" id="PF08028"/>
    </source>
</evidence>
<dbReference type="InterPro" id="IPR037069">
    <property type="entry name" value="AcylCoA_DH/ox_N_sf"/>
</dbReference>
<dbReference type="Gene3D" id="1.10.540.10">
    <property type="entry name" value="Acyl-CoA dehydrogenase/oxidase, N-terminal domain"/>
    <property type="match status" value="1"/>
</dbReference>
<name>A0A841U2M3_9BACL</name>
<feature type="domain" description="Acyl-CoA dehydrogenase C-terminal" evidence="2">
    <location>
        <begin position="219"/>
        <end position="351"/>
    </location>
</feature>
<dbReference type="RefSeq" id="WP_185137403.1">
    <property type="nucleotide sequence ID" value="NZ_BORM01000054.1"/>
</dbReference>
<organism evidence="3 4">
    <name type="scientific">Cohnella xylanilytica</name>
    <dbReference type="NCBI Taxonomy" id="557555"/>
    <lineage>
        <taxon>Bacteria</taxon>
        <taxon>Bacillati</taxon>
        <taxon>Bacillota</taxon>
        <taxon>Bacilli</taxon>
        <taxon>Bacillales</taxon>
        <taxon>Paenibacillaceae</taxon>
        <taxon>Cohnella</taxon>
    </lineage>
</organism>
<reference evidence="3 4" key="1">
    <citation type="submission" date="2020-08" db="EMBL/GenBank/DDBJ databases">
        <title>Cohnella phylogeny.</title>
        <authorList>
            <person name="Dunlap C."/>
        </authorList>
    </citation>
    <scope>NUCLEOTIDE SEQUENCE [LARGE SCALE GENOMIC DNA]</scope>
    <source>
        <strain evidence="3 4">DSM 25239</strain>
    </source>
</reference>
<dbReference type="Proteomes" id="UP000553776">
    <property type="component" value="Unassembled WGS sequence"/>
</dbReference>
<evidence type="ECO:0000256" key="1">
    <source>
        <dbReference type="ARBA" id="ARBA00023002"/>
    </source>
</evidence>
<dbReference type="PIRSF" id="PIRSF016578">
    <property type="entry name" value="HsaA"/>
    <property type="match status" value="1"/>
</dbReference>
<gene>
    <name evidence="3" type="ORF">H7B90_18675</name>
</gene>
<dbReference type="Gene3D" id="2.40.110.10">
    <property type="entry name" value="Butyryl-CoA Dehydrogenase, subunit A, domain 2"/>
    <property type="match status" value="1"/>
</dbReference>
<dbReference type="GO" id="GO:0016627">
    <property type="term" value="F:oxidoreductase activity, acting on the CH-CH group of donors"/>
    <property type="evidence" value="ECO:0007669"/>
    <property type="project" value="InterPro"/>
</dbReference>
<dbReference type="Pfam" id="PF08028">
    <property type="entry name" value="Acyl-CoA_dh_2"/>
    <property type="match status" value="1"/>
</dbReference>
<keyword evidence="1" id="KW-0560">Oxidoreductase</keyword>
<dbReference type="SUPFAM" id="SSF47203">
    <property type="entry name" value="Acyl-CoA dehydrogenase C-terminal domain-like"/>
    <property type="match status" value="1"/>
</dbReference>
<dbReference type="InterPro" id="IPR046373">
    <property type="entry name" value="Acyl-CoA_Oxase/DH_mid-dom_sf"/>
</dbReference>
<dbReference type="EMBL" id="JACJVR010000073">
    <property type="protein sequence ID" value="MBB6693418.1"/>
    <property type="molecule type" value="Genomic_DNA"/>
</dbReference>
<keyword evidence="4" id="KW-1185">Reference proteome</keyword>